<evidence type="ECO:0000313" key="2">
    <source>
        <dbReference type="EMBL" id="CAD7226870.1"/>
    </source>
</evidence>
<dbReference type="OrthoDB" id="10059177at2759"/>
<name>A0A7R8WD40_9CRUS</name>
<dbReference type="Pfam" id="PF00595">
    <property type="entry name" value="PDZ"/>
    <property type="match status" value="1"/>
</dbReference>
<dbReference type="InterPro" id="IPR051230">
    <property type="entry name" value="APP-Binding"/>
</dbReference>
<proteinExistence type="predicted"/>
<keyword evidence="1" id="KW-0677">Repeat</keyword>
<dbReference type="Gene3D" id="2.30.42.10">
    <property type="match status" value="2"/>
</dbReference>
<dbReference type="GO" id="GO:0005737">
    <property type="term" value="C:cytoplasm"/>
    <property type="evidence" value="ECO:0007669"/>
    <property type="project" value="TreeGrafter"/>
</dbReference>
<reference evidence="2" key="1">
    <citation type="submission" date="2020-11" db="EMBL/GenBank/DDBJ databases">
        <authorList>
            <person name="Tran Van P."/>
        </authorList>
    </citation>
    <scope>NUCLEOTIDE SEQUENCE</scope>
</reference>
<dbReference type="PROSITE" id="PS50106">
    <property type="entry name" value="PDZ"/>
    <property type="match status" value="2"/>
</dbReference>
<organism evidence="2">
    <name type="scientific">Cyprideis torosa</name>
    <dbReference type="NCBI Taxonomy" id="163714"/>
    <lineage>
        <taxon>Eukaryota</taxon>
        <taxon>Metazoa</taxon>
        <taxon>Ecdysozoa</taxon>
        <taxon>Arthropoda</taxon>
        <taxon>Crustacea</taxon>
        <taxon>Oligostraca</taxon>
        <taxon>Ostracoda</taxon>
        <taxon>Podocopa</taxon>
        <taxon>Podocopida</taxon>
        <taxon>Cytherocopina</taxon>
        <taxon>Cytheroidea</taxon>
        <taxon>Cytherideidae</taxon>
        <taxon>Cyprideis</taxon>
    </lineage>
</organism>
<accession>A0A7R8WD40</accession>
<dbReference type="InterPro" id="IPR041489">
    <property type="entry name" value="PDZ_6"/>
</dbReference>
<gene>
    <name evidence="2" type="ORF">CTOB1V02_LOCUS4784</name>
</gene>
<sequence length="290" mass="31557">MAHIYPSLEDMKVDEMMRAQASHAQRPSAPPVAIQGGSNLPYPLLDAHHDLYPTLGDFMGLDITPTMIEELQLLPAPVTTSTGMVAPISGQSRALAVSQITQGVREVVLCKDAKNRIGLRVSAIHNGIFVVYVEENSPAALAGLRFGDQILSIDGDLVAGMEMNKVHKIFKNCGVNGIRVAVRDRPLERSITVHKDSLGNLGFQFEDGGKITAIVKDTSAARNGLLTEHNILEVNGKNIVGMKLKEVKKVFDDAGSVVTLAIIPNVIYEHMIKKMSKSLFKMMDHTDPLL</sequence>
<dbReference type="PANTHER" id="PTHR12345">
    <property type="entry name" value="SYNTENIN RELATED"/>
    <property type="match status" value="1"/>
</dbReference>
<dbReference type="AlphaFoldDB" id="A0A7R8WD40"/>
<dbReference type="SUPFAM" id="SSF50156">
    <property type="entry name" value="PDZ domain-like"/>
    <property type="match status" value="2"/>
</dbReference>
<dbReference type="EMBL" id="OB660954">
    <property type="protein sequence ID" value="CAD7226870.1"/>
    <property type="molecule type" value="Genomic_DNA"/>
</dbReference>
<dbReference type="InterPro" id="IPR001478">
    <property type="entry name" value="PDZ"/>
</dbReference>
<evidence type="ECO:0000256" key="1">
    <source>
        <dbReference type="ARBA" id="ARBA00022737"/>
    </source>
</evidence>
<dbReference type="GO" id="GO:0005886">
    <property type="term" value="C:plasma membrane"/>
    <property type="evidence" value="ECO:0007669"/>
    <property type="project" value="TreeGrafter"/>
</dbReference>
<dbReference type="FunFam" id="2.30.42.10:FF:000043">
    <property type="entry name" value="Syntenin-1 isoform X1"/>
    <property type="match status" value="1"/>
</dbReference>
<protein>
    <submittedName>
        <fullName evidence="2">Uncharacterized protein</fullName>
    </submittedName>
</protein>
<dbReference type="PANTHER" id="PTHR12345:SF3">
    <property type="entry name" value="PDZ DOMAIN-CONTAINING PROTEIN"/>
    <property type="match status" value="1"/>
</dbReference>
<dbReference type="CDD" id="cd06721">
    <property type="entry name" value="PDZ1_syntenin-like"/>
    <property type="match status" value="1"/>
</dbReference>
<dbReference type="InterPro" id="IPR036034">
    <property type="entry name" value="PDZ_sf"/>
</dbReference>
<dbReference type="SMART" id="SM00228">
    <property type="entry name" value="PDZ"/>
    <property type="match status" value="2"/>
</dbReference>
<dbReference type="Pfam" id="PF17820">
    <property type="entry name" value="PDZ_6"/>
    <property type="match status" value="1"/>
</dbReference>